<evidence type="ECO:0000313" key="4">
    <source>
        <dbReference type="EMBL" id="SDD19065.1"/>
    </source>
</evidence>
<evidence type="ECO:0000256" key="2">
    <source>
        <dbReference type="SAM" id="Coils"/>
    </source>
</evidence>
<accession>A0A1G6SSF9</accession>
<feature type="coiled-coil region" evidence="2">
    <location>
        <begin position="54"/>
        <end position="146"/>
    </location>
</feature>
<keyword evidence="5" id="KW-1185">Reference proteome</keyword>
<name>A0A1G6SSF9_9GAMM</name>
<evidence type="ECO:0000256" key="1">
    <source>
        <dbReference type="ARBA" id="ARBA00043985"/>
    </source>
</evidence>
<dbReference type="AlphaFoldDB" id="A0A1G6SSF9"/>
<protein>
    <submittedName>
        <fullName evidence="4">Phage shock protein A (PspA) family protein</fullName>
    </submittedName>
</protein>
<dbReference type="STRING" id="265719.SAMN04488509_101637"/>
<organism evidence="4 5">
    <name type="scientific">Aquimonas voraii</name>
    <dbReference type="NCBI Taxonomy" id="265719"/>
    <lineage>
        <taxon>Bacteria</taxon>
        <taxon>Pseudomonadati</taxon>
        <taxon>Pseudomonadota</taxon>
        <taxon>Gammaproteobacteria</taxon>
        <taxon>Lysobacterales</taxon>
        <taxon>Lysobacteraceae</taxon>
        <taxon>Aquimonas</taxon>
    </lineage>
</organism>
<reference evidence="4 5" key="1">
    <citation type="submission" date="2016-10" db="EMBL/GenBank/DDBJ databases">
        <authorList>
            <person name="de Groot N.N."/>
        </authorList>
    </citation>
    <scope>NUCLEOTIDE SEQUENCE [LARGE SCALE GENOMIC DNA]</scope>
    <source>
        <strain evidence="4 5">DSM 16957</strain>
    </source>
</reference>
<dbReference type="RefSeq" id="WP_091238726.1">
    <property type="nucleotide sequence ID" value="NZ_FNAG01000001.1"/>
</dbReference>
<dbReference type="EMBL" id="FNAG01000001">
    <property type="protein sequence ID" value="SDD19065.1"/>
    <property type="molecule type" value="Genomic_DNA"/>
</dbReference>
<feature type="region of interest" description="Disordered" evidence="3">
    <location>
        <begin position="229"/>
        <end position="251"/>
    </location>
</feature>
<keyword evidence="2" id="KW-0175">Coiled coil</keyword>
<comment type="similarity">
    <text evidence="1">Belongs to the PspA/Vipp/IM30 family.</text>
</comment>
<evidence type="ECO:0000256" key="3">
    <source>
        <dbReference type="SAM" id="MobiDB-lite"/>
    </source>
</evidence>
<dbReference type="Pfam" id="PF04012">
    <property type="entry name" value="PspA_IM30"/>
    <property type="match status" value="1"/>
</dbReference>
<proteinExistence type="inferred from homology"/>
<dbReference type="OrthoDB" id="9779630at2"/>
<evidence type="ECO:0000313" key="5">
    <source>
        <dbReference type="Proteomes" id="UP000199603"/>
    </source>
</evidence>
<sequence length="251" mass="27264">MFGRLMNVVRGFFSLFVKGIEKRNPEALLELEQENLRKQIGNYNQSLAAHAGLVERLISQVRKLERDEAELRASTTAHLRAGNQQAAAQYALRLQTVTRELAENRSQMSSAEETYQNLVKARDVAVQAARAKIESLKGAINDMRMKSAVAEMNEMAAGMIGSIGGSGDTLNRLHEMVEEERNRAAGRARVAKDSLDMTEVNVKQAEMDALASQALADFAAAEGISLPGQAAPAQPATRSMGTPAAPQAEQQ</sequence>
<gene>
    <name evidence="4" type="ORF">SAMN04488509_101637</name>
</gene>
<dbReference type="Proteomes" id="UP000199603">
    <property type="component" value="Unassembled WGS sequence"/>
</dbReference>
<dbReference type="InterPro" id="IPR007157">
    <property type="entry name" value="PspA_VIPP1"/>
</dbReference>